<dbReference type="SUPFAM" id="SSF54427">
    <property type="entry name" value="NTF2-like"/>
    <property type="match status" value="1"/>
</dbReference>
<organism evidence="2">
    <name type="scientific">mine drainage metagenome</name>
    <dbReference type="NCBI Taxonomy" id="410659"/>
    <lineage>
        <taxon>unclassified sequences</taxon>
        <taxon>metagenomes</taxon>
        <taxon>ecological metagenomes</taxon>
    </lineage>
</organism>
<accession>E6QL20</accession>
<dbReference type="InterPro" id="IPR027843">
    <property type="entry name" value="DUF4440"/>
</dbReference>
<protein>
    <recommendedName>
        <fullName evidence="1">DUF4440 domain-containing protein</fullName>
    </recommendedName>
</protein>
<evidence type="ECO:0000313" key="2">
    <source>
        <dbReference type="EMBL" id="CBI07940.1"/>
    </source>
</evidence>
<feature type="domain" description="DUF4440" evidence="1">
    <location>
        <begin position="1"/>
        <end position="80"/>
    </location>
</feature>
<dbReference type="EMBL" id="CABQ01000163">
    <property type="protein sequence ID" value="CBI07940.1"/>
    <property type="molecule type" value="Genomic_DNA"/>
</dbReference>
<evidence type="ECO:0000259" key="1">
    <source>
        <dbReference type="Pfam" id="PF14534"/>
    </source>
</evidence>
<comment type="caution">
    <text evidence="2">The sequence shown here is derived from an EMBL/GenBank/DDBJ whole genome shotgun (WGS) entry which is preliminary data.</text>
</comment>
<dbReference type="Pfam" id="PF14534">
    <property type="entry name" value="DUF4440"/>
    <property type="match status" value="1"/>
</dbReference>
<reference evidence="2" key="1">
    <citation type="submission" date="2009-10" db="EMBL/GenBank/DDBJ databases">
        <title>Diversity of trophic interactions inside an arsenic-rich microbial ecosystem.</title>
        <authorList>
            <person name="Bertin P.N."/>
            <person name="Heinrich-Salmeron A."/>
            <person name="Pelletier E."/>
            <person name="Goulhen-Chollet F."/>
            <person name="Arsene-Ploetze F."/>
            <person name="Gallien S."/>
            <person name="Calteau A."/>
            <person name="Vallenet D."/>
            <person name="Casiot C."/>
            <person name="Chane-Woon-Ming B."/>
            <person name="Giloteaux L."/>
            <person name="Barakat M."/>
            <person name="Bonnefoy V."/>
            <person name="Bruneel O."/>
            <person name="Chandler M."/>
            <person name="Cleiss J."/>
            <person name="Duran R."/>
            <person name="Elbaz-Poulichet F."/>
            <person name="Fonknechten N."/>
            <person name="Lauga B."/>
            <person name="Mornico D."/>
            <person name="Ortet P."/>
            <person name="Schaeffer C."/>
            <person name="Siguier P."/>
            <person name="Alexander Thil Smith A."/>
            <person name="Van Dorsselaer A."/>
            <person name="Weissenbach J."/>
            <person name="Medigue C."/>
            <person name="Le Paslier D."/>
        </authorList>
    </citation>
    <scope>NUCLEOTIDE SEQUENCE</scope>
</reference>
<dbReference type="AlphaFoldDB" id="E6QL20"/>
<dbReference type="InterPro" id="IPR032710">
    <property type="entry name" value="NTF2-like_dom_sf"/>
</dbReference>
<sequence>MEALLDEGFYEFGSCGRVWTKAEILLLMANEENHEPLAIEEFRVRRICADAALVSYRAVGSSRSSLRSSFWKHHSSGWQMVFHQGTLVPDDSVPCN</sequence>
<proteinExistence type="predicted"/>
<gene>
    <name evidence="2" type="ORF">CARN6_1352</name>
</gene>
<dbReference type="Gene3D" id="3.10.450.50">
    <property type="match status" value="1"/>
</dbReference>
<name>E6QL20_9ZZZZ</name>